<proteinExistence type="inferred from homology"/>
<feature type="coiled-coil region" evidence="15">
    <location>
        <begin position="3246"/>
        <end position="3280"/>
    </location>
</feature>
<dbReference type="InterPro" id="IPR041228">
    <property type="entry name" value="Dynein_C"/>
</dbReference>
<dbReference type="Gene3D" id="1.20.920.20">
    <property type="match status" value="1"/>
</dbReference>
<evidence type="ECO:0000256" key="13">
    <source>
        <dbReference type="ARBA" id="ARBA00023212"/>
    </source>
</evidence>
<dbReference type="FunFam" id="3.40.50.300:FF:001145">
    <property type="entry name" value="Putative dynein heavy chain"/>
    <property type="match status" value="1"/>
</dbReference>
<dbReference type="GO" id="GO:0031514">
    <property type="term" value="C:motile cilium"/>
    <property type="evidence" value="ECO:0007669"/>
    <property type="project" value="UniProtKB-SubCell"/>
</dbReference>
<dbReference type="FunFam" id="3.40.50.300:FF:000362">
    <property type="entry name" value="Dynein, axonemal, heavy chain 6"/>
    <property type="match status" value="1"/>
</dbReference>
<evidence type="ECO:0000256" key="1">
    <source>
        <dbReference type="ARBA" id="ARBA00004230"/>
    </source>
</evidence>
<dbReference type="FunFam" id="3.40.50.300:FF:002141">
    <property type="entry name" value="Dynein heavy chain"/>
    <property type="match status" value="1"/>
</dbReference>
<dbReference type="GO" id="GO:0005524">
    <property type="term" value="F:ATP binding"/>
    <property type="evidence" value="ECO:0007669"/>
    <property type="project" value="UniProtKB-KW"/>
</dbReference>
<evidence type="ECO:0000259" key="17">
    <source>
        <dbReference type="Pfam" id="PF03028"/>
    </source>
</evidence>
<dbReference type="InterPro" id="IPR027417">
    <property type="entry name" value="P-loop_NTPase"/>
</dbReference>
<protein>
    <submittedName>
        <fullName evidence="27">Uncharacterized protein</fullName>
    </submittedName>
</protein>
<evidence type="ECO:0000256" key="9">
    <source>
        <dbReference type="ARBA" id="ARBA00023017"/>
    </source>
</evidence>
<dbReference type="Gene3D" id="1.20.1270.280">
    <property type="match status" value="1"/>
</dbReference>
<evidence type="ECO:0000259" key="18">
    <source>
        <dbReference type="Pfam" id="PF08393"/>
    </source>
</evidence>
<evidence type="ECO:0000256" key="2">
    <source>
        <dbReference type="ARBA" id="ARBA00004430"/>
    </source>
</evidence>
<feature type="domain" description="Dynein heavy chain hydrolytic ATP-binding dynein motor region" evidence="19">
    <location>
        <begin position="1435"/>
        <end position="1767"/>
    </location>
</feature>
<dbReference type="GO" id="GO:0005874">
    <property type="term" value="C:microtubule"/>
    <property type="evidence" value="ECO:0007669"/>
    <property type="project" value="UniProtKB-KW"/>
</dbReference>
<sequence length="4152" mass="467347">MAPIVGGRSPTGGRGALAGVKLESLSDKPRQKGLDENDLSHLRSTAKRVPGYADSLPPLEVLLRERGVDFSRSDPDRDVQLPLEAFEDASLRTRTPEEWLQMMRDPATGETMSLRCRALRLQEDGTGRWQSAAVVGWDAANCRYMLRWSNGQEEKALSVHVLFDGDDPILFADRLVKALQTRRWANSLLKYHYFIDSMPEDRSRRIGAESAARMAGMAKSGMWDSSNEFAEQLNTKLEELVEQAQREYSRVQNHITFDKVHGEGKLSVLPMNLQLPPPPLPKEVPHLGVKVLPAWEESMGPPDPNMPHGFSQAFEWFCKSSLRIRPEVIMALAATRGMCLDLLQEHVFETNFGAPMRLQEFIEKEEAAIMRLKGRLGMWVNTIRMRITQSLQTATVKWFNTNETSLESYHASKLRPLLVCARLMMSNAFLLLGEENLNRYTTAIESLVPARLELGEGAGALKGIKNIVPDPKHEGGERALEPIFKLTLFRIELTLGDLAQIDAAIAAAAAAAAPADDKKKKGKKKEEKAEEKPKEATPIEPPMHFDLTTKTEDFQQAILASFEKGLNAFRDVHSVECVLLPHLIRDDHLDPNFKGTDPWVQALRDRISAACSRHEPWLKTVLKYFDQFKDLVRMQPDDHLKAVSGGGGGDGKSAKEVRQLIEQLQQRQRDLMDCFPDEKEPVPVGFYRLEAGLARATLAEKLDQAVQMLLQHLADQLDRDIRTASNSFTDMFEKLKTEVGNIEECSDMREYLRTIPGELNKLKGGVQDAMELTDLVEDLRFVLPAETLDARWEMFGASGNVKAKAAKCEEYLDAKNKEFLDKQIGDQKSFEERLAALEETIENFGQHQDIAEVREVAEKVKRTNDEIKQCQDLVREFNSREILFDKDQTDYSALGAMIKQFEPYANLWKTAGDWVENKQSWLGGNFDDIDPRYCENEVTGGIRLLFKTIRSLKDNEDMKAIVGIAEQIKQELEEFKPNLPLVTGLRNEGMRSRHWEQISTKCGVSVGPDMESGFTLSRLIEVGLLGYVQEVAEVGDRAGKEFTLEKTLNKMKADWEPLNFDFSEKYRKTNTYVLKGDGEAMVLLDEHIVTTQAMMFSTFKGPFEQDIDDWNARLMRVSETLEEWLKCQKAWMYLEPIFSSDDIMRQLPTEGKRFKHVDATWRQEMVRTRDNPKIIDVCATEGLLEKWRECNVLLDMVQKGLEDYLETKRNGFARFYFLSNDELLEILSQTKDPTRVQPFLSKVFEAMSKVTFNADNEILDMISPEGETVPYVSPVVTHQKNVEVWMCDLEEGMRNAIRSSMEKGVHSYPSMERTDWVLENPAQIVINGSQVHWTLEVEAAFDANAMTAYAKKCSDQILGLIMLLRNNPTKLQRMTIGALVVIDVHAKEIVNGFAESGVTDKTSFEWMSQLRYYWEKDDTGSENLWVKCVQTSFPYGNEYLGNSMRLVITPLTDMCYITLMGAQALSLGGAPAGPAGTGKTETTKDLAKALAKQCVVFNCSPEMDYIMVGKFFKGLAFSGAWCCFDEFNRINIEVLSVIAQQLLVLFGKKAELASYNETKELEFEGTLIVMKPTFNVFITMNPGYAGRAELPDNLAALFRPVAMMVPDYALIGEIMFYAYGFTDAKKLAKKMVTTFTLSSEQLSSQCHYDYGMRAVKSTIEMCGKLYREVGDSMAEDQITLRALRDVNVPKFLKDDLPLFENIITDLFPDTERPVVEYGDLTNMLNKCGQDQNVQLTENFVTKVVQLIDTIGVRHGLMLVGPTGGGKTCNYRLLQQTSIEMNEAGDAKYQKVQTHILNPKAITQAQLYGAFDEVTREWSDGIASECVRTAVASGKSGCLDNHWVIFDGPVDALWIESMNTVLDDNKKLCLTSGEIISLTPQMRMVFEVEDLSVASPATVSRCGMVYMEPSALGNEPLVKSWVERLPSTFTKEHQDMLSSLMLGFTLPLLMVVRRQCKELSATVDNNLVASHFRLMDCYFSDYIPTEAKTPSADEMAKLLTHLEPLFFFTLVWSIGATCDNKGRALISDTLWGLIVEKGQRVGGEPPLPEKAFWYDFVYEIQGEREGMWSRWQDFAPKYTVPARSEYQNIVVPTVDSIRLTHTFSTLLLKDKHVIVAGNTGTGKSVYVSLWLQKDAPEFVVPLFINFSAETHVNQLQDLLDSKFEKRRRGVYGPPAGKKNVIFVDDLNMPKKEYYGAQPPIELVRQWHDYRGWYNRKELKMQEIIDIVHVSAMGPPGGGRTEVSGRLTRHYNTVVAADMARESIDNIFATILSYFFAQGFEKPIADLTPKIVQCSIDMFEAAGEDLLPTPAKSHYTFNLRDIWKVFQGICSLKSKKVQEPMAAIRCFCHENSRVYGDRLINNEDRAWLRGKLDGMLSETFQVKPTDVFASERLIFGDFADPAAAEKFYLEISDLGKMKTVMEQYLDDYNNMTPVAMPLVMFTDACEHVARVCRVLRQPSGNALLLGVGGSGRQSLSRLASFMSEFDVFQIEVVKGYGMNEFKEDLKTCLMNCGNNNKTTTFLFADTQIVNEQMVEAINNVLNSGDVPNLYKAEDVDAIMGACRAACQQAGLVPNKANVFNTYIARVKAAVHVVLAFSPVGDAFRTRLRMFPSLVNCCTIDWFAEWPAEALYSVGKQQMTLEDLALPNLEGTLNLFKVVHQSVEAGAKRTLATAKRSIYITPTSFLEQISSFKKVLAMRRDAVGTVRTRLQKGLNALGAAAYAVANMENEIKAKQPVLEATKKQVGEMMVVITEDKAKAAVTKESCTKVESEAKVQADEASAIKEDAQRDLDEALPALNVAEKALKALKLSSLQEIKALANPPAGVRLTLEAVCVIFGIKAVKKADPNNPGKKIEDYWDAAKTGPLNDPKKLLDDLFEFDKDNIPEPIIQKLGPYIEREDFDPAAIKKSSVACEALCMWTRAMHKYHFVAKAVEPKRRMLADAEASLEVTMGKLRAAQAELKAVEDKLAQLEADFNASVTKQDNLAKEMEICTIKLANATRLIDGLGGEKDRWSQTVDDLTKEYDLLPGDSLIAAGMVAYAGPFSGEFRSNFQSLWIKTEDECKITHKEGASLINVLGQPVLIQQWSVYGLPNDNLSVENGIIIATARRWPLMIDPQRQANKFIKTYGKAASEQGMSTCKLSDASLLQTVELGIQFGKWVLLENIGEALDPALEPVLQQQKLKDGTSWKIKLGDKEVSYDDKFRFYMTTTLANPHYSPETSVKVTLLNFAITPEGLQDQMLGIVVQKEQPEMEEKKQELVKNNAKYKKELKDIEDEILRLLSQDGDILESKELIETLEYSKKTSAVINTAMSEAAVTEKEIDEVRKSYKDYAFRASLLFFCVSEMLVIDPMYQFSLQWFQQLANMGIDNAPSADTPEMRLQSLIEYFTFSIYQSVCRGVFEKHKLLFSFSLAMKIMAGEGRLDPAEVRFLLTGPTSEVKDGLPNPAESWLAEKNWNEVLTLSQLPAFAGFDAFFSSNVAAFQKIYDVPEADLEKLPGDWEAKVTPLQRMCFLRTLRPDRLTTSVVAFVTQEMGQKFVEPPVFDISVSFEDSTKMSPLIFILSAGSDPVNDMLQFAESKGMASKLESISLGQGQGPKAARMIDKARQEGAWVLLCNCHLSISWLPELERICEQMNPEETDTMYRLWLTSMPTKQFPALLLQNGVKMTNEPPKGLRANVLGSMMKCDDRMLSDCAKPEAYAKLVYGFCFFHAVCQDRRKFGPIGWNIPYNFTPEDLTTNRRQLKYFLDNYEEVPYKVLQFLGSKINYGGRVTDKKDKVLIDCIIKIFICEDIVEKGADYKFSQGGLFYCPNAAAQDDFLAYLRGLPIMTPPEVFGLHDNCEITCAEAESFALLEDVLSLGSSGEGGGGAGQKSPEDVMDELAVELIAQTPHKFDLFAYEDRFPTMYSESRNTVVKQEAAKYNRLLAKLHLQLPLFRRAVKGFVVMTEDLESVGKGLFMNVVPEGWGSVGFLSLKPLTSWYKDLNLRIDFFKLWYDNGHPINFWVSGLFFPQAFFTAVMQNFARANKYAIDRIDFDVEVRDDCKLDGSDIPEHPAAGCYMWGMFLEGCRWCDKVHALVPSMPKVLFEQLPVVLFKPVLDWTGRSGVYPCPVYKVLSRKGTLSTTGHSTNFVRDMALPSREHPDHWIRAGVAAFLALKY</sequence>
<dbReference type="Gene3D" id="6.10.140.1060">
    <property type="match status" value="1"/>
</dbReference>
<evidence type="ECO:0000256" key="4">
    <source>
        <dbReference type="ARBA" id="ARBA00022490"/>
    </source>
</evidence>
<evidence type="ECO:0000259" key="19">
    <source>
        <dbReference type="Pfam" id="PF12774"/>
    </source>
</evidence>
<dbReference type="InterPro" id="IPR035706">
    <property type="entry name" value="AAA_9"/>
</dbReference>
<dbReference type="Gene3D" id="1.10.287.2620">
    <property type="match status" value="1"/>
</dbReference>
<evidence type="ECO:0000259" key="22">
    <source>
        <dbReference type="Pfam" id="PF12781"/>
    </source>
</evidence>
<dbReference type="Gene3D" id="1.10.472.130">
    <property type="match status" value="1"/>
</dbReference>
<dbReference type="FunFam" id="1.10.8.710:FF:000001">
    <property type="entry name" value="Dynein axonemal heavy chain 2"/>
    <property type="match status" value="1"/>
</dbReference>
<dbReference type="Pfam" id="PF17852">
    <property type="entry name" value="Dynein_AAA_lid"/>
    <property type="match status" value="1"/>
</dbReference>
<dbReference type="Gene3D" id="1.20.920.30">
    <property type="match status" value="1"/>
</dbReference>
<dbReference type="PANTHER" id="PTHR22878">
    <property type="entry name" value="DYNEIN HEAVY CHAIN 6, AXONEMAL-LIKE-RELATED"/>
    <property type="match status" value="1"/>
</dbReference>
<evidence type="ECO:0000259" key="21">
    <source>
        <dbReference type="Pfam" id="PF12780"/>
    </source>
</evidence>
<keyword evidence="9" id="KW-0243">Dynein</keyword>
<feature type="region of interest" description="Disordered" evidence="16">
    <location>
        <begin position="1"/>
        <end position="50"/>
    </location>
</feature>
<keyword evidence="10 15" id="KW-0175">Coiled coil</keyword>
<accession>A0A7S2LWV2</accession>
<dbReference type="InterPro" id="IPR004273">
    <property type="entry name" value="Dynein_heavy_D6_P-loop"/>
</dbReference>
<feature type="coiled-coil region" evidence="15">
    <location>
        <begin position="227"/>
        <end position="254"/>
    </location>
</feature>
<keyword evidence="8" id="KW-0282">Flagellum</keyword>
<evidence type="ECO:0000259" key="20">
    <source>
        <dbReference type="Pfam" id="PF12777"/>
    </source>
</evidence>
<dbReference type="InterPro" id="IPR042228">
    <property type="entry name" value="Dynein_linker_3"/>
</dbReference>
<evidence type="ECO:0000256" key="3">
    <source>
        <dbReference type="ARBA" id="ARBA00008887"/>
    </source>
</evidence>
<dbReference type="InterPro" id="IPR024317">
    <property type="entry name" value="Dynein_heavy_chain_D4_dom"/>
</dbReference>
<reference evidence="27" key="1">
    <citation type="submission" date="2021-01" db="EMBL/GenBank/DDBJ databases">
        <authorList>
            <person name="Corre E."/>
            <person name="Pelletier E."/>
            <person name="Niang G."/>
            <person name="Scheremetjew M."/>
            <person name="Finn R."/>
            <person name="Kale V."/>
            <person name="Holt S."/>
            <person name="Cochrane G."/>
            <person name="Meng A."/>
            <person name="Brown T."/>
            <person name="Cohen L."/>
        </authorList>
    </citation>
    <scope>NUCLEOTIDE SEQUENCE</scope>
    <source>
        <strain evidence="27">RCC3387</strain>
    </source>
</reference>
<feature type="domain" description="Dynein heavy chain C-terminal" evidence="26">
    <location>
        <begin position="3842"/>
        <end position="4148"/>
    </location>
</feature>
<dbReference type="FunFam" id="3.10.490.20:FF:000009">
    <property type="entry name" value="Dynein heavy chain 4"/>
    <property type="match status" value="1"/>
</dbReference>
<feature type="compositionally biased region" description="Basic and acidic residues" evidence="16">
    <location>
        <begin position="515"/>
        <end position="537"/>
    </location>
</feature>
<feature type="domain" description="Dynein heavy chain 3 AAA+ lid" evidence="24">
    <location>
        <begin position="2299"/>
        <end position="2365"/>
    </location>
</feature>
<evidence type="ECO:0000256" key="11">
    <source>
        <dbReference type="ARBA" id="ARBA00023069"/>
    </source>
</evidence>
<keyword evidence="14" id="KW-0966">Cell projection</keyword>
<evidence type="ECO:0000256" key="12">
    <source>
        <dbReference type="ARBA" id="ARBA00023175"/>
    </source>
</evidence>
<evidence type="ECO:0000256" key="7">
    <source>
        <dbReference type="ARBA" id="ARBA00022840"/>
    </source>
</evidence>
<keyword evidence="6" id="KW-0547">Nucleotide-binding</keyword>
<feature type="domain" description="Dynein heavy chain AAA 5 extension" evidence="23">
    <location>
        <begin position="1937"/>
        <end position="2072"/>
    </location>
</feature>
<feature type="compositionally biased region" description="Basic and acidic residues" evidence="16">
    <location>
        <begin position="24"/>
        <end position="41"/>
    </location>
</feature>
<dbReference type="InterPro" id="IPR041589">
    <property type="entry name" value="DNAH3_AAA_lid_1"/>
</dbReference>
<name>A0A7S2LWV2_9DINO</name>
<keyword evidence="5" id="KW-0493">Microtubule</keyword>
<dbReference type="FunFam" id="1.20.920.20:FF:000006">
    <property type="entry name" value="Dynein, axonemal, heavy chain 6"/>
    <property type="match status" value="1"/>
</dbReference>
<dbReference type="Gene3D" id="1.20.58.1120">
    <property type="match status" value="1"/>
</dbReference>
<keyword evidence="12" id="KW-0505">Motor protein</keyword>
<dbReference type="GO" id="GO:0007018">
    <property type="term" value="P:microtubule-based movement"/>
    <property type="evidence" value="ECO:0007669"/>
    <property type="project" value="InterPro"/>
</dbReference>
<evidence type="ECO:0000256" key="8">
    <source>
        <dbReference type="ARBA" id="ARBA00022846"/>
    </source>
</evidence>
<evidence type="ECO:0000259" key="24">
    <source>
        <dbReference type="Pfam" id="PF17857"/>
    </source>
</evidence>
<dbReference type="Pfam" id="PF12774">
    <property type="entry name" value="AAA_6"/>
    <property type="match status" value="1"/>
</dbReference>
<feature type="coiled-coil region" evidence="15">
    <location>
        <begin position="2937"/>
        <end position="2978"/>
    </location>
</feature>
<dbReference type="GO" id="GO:0005858">
    <property type="term" value="C:axonemal dynein complex"/>
    <property type="evidence" value="ECO:0007669"/>
    <property type="project" value="UniProtKB-ARBA"/>
</dbReference>
<dbReference type="Gene3D" id="1.20.140.100">
    <property type="entry name" value="Dynein heavy chain, N-terminal domain 2"/>
    <property type="match status" value="1"/>
</dbReference>
<evidence type="ECO:0000256" key="5">
    <source>
        <dbReference type="ARBA" id="ARBA00022701"/>
    </source>
</evidence>
<gene>
    <name evidence="27" type="ORF">BRAN1462_LOCUS43532</name>
</gene>
<dbReference type="Gene3D" id="1.10.8.710">
    <property type="match status" value="1"/>
</dbReference>
<dbReference type="Gene3D" id="3.10.490.20">
    <property type="match status" value="1"/>
</dbReference>
<dbReference type="Pfam" id="PF03028">
    <property type="entry name" value="Dynein_heavy"/>
    <property type="match status" value="1"/>
</dbReference>
<evidence type="ECO:0000256" key="6">
    <source>
        <dbReference type="ARBA" id="ARBA00022741"/>
    </source>
</evidence>
<evidence type="ECO:0000256" key="10">
    <source>
        <dbReference type="ARBA" id="ARBA00023054"/>
    </source>
</evidence>
<dbReference type="FunFam" id="1.10.287.2620:FF:000002">
    <property type="entry name" value="Dynein heavy chain 2, axonemal"/>
    <property type="match status" value="1"/>
</dbReference>
<dbReference type="Pfam" id="PF17857">
    <property type="entry name" value="AAA_lid_1"/>
    <property type="match status" value="1"/>
</dbReference>
<dbReference type="PANTHER" id="PTHR22878:SF68">
    <property type="entry name" value="DYNEIN HEAVY CHAIN 6, AXONEMAL-LIKE"/>
    <property type="match status" value="1"/>
</dbReference>
<evidence type="ECO:0000259" key="23">
    <source>
        <dbReference type="Pfam" id="PF17852"/>
    </source>
</evidence>
<dbReference type="InterPro" id="IPR013602">
    <property type="entry name" value="Dynein_heavy_linker"/>
</dbReference>
<keyword evidence="11" id="KW-0969">Cilium</keyword>
<dbReference type="InterPro" id="IPR035699">
    <property type="entry name" value="AAA_6"/>
</dbReference>
<dbReference type="FunFam" id="3.20.180.20:FF:000003">
    <property type="entry name" value="Dynein heavy chain 12, axonemal"/>
    <property type="match status" value="1"/>
</dbReference>
<dbReference type="FunFam" id="1.20.58.1120:FF:000001">
    <property type="entry name" value="dynein heavy chain 2, axonemal"/>
    <property type="match status" value="1"/>
</dbReference>
<dbReference type="Gene3D" id="3.20.180.20">
    <property type="entry name" value="Dynein heavy chain, N-terminal domain 2"/>
    <property type="match status" value="1"/>
</dbReference>
<dbReference type="InterPro" id="IPR026983">
    <property type="entry name" value="DHC"/>
</dbReference>
<dbReference type="Gene3D" id="1.10.8.1220">
    <property type="match status" value="1"/>
</dbReference>
<feature type="domain" description="Dynein heavy chain ATP-binding dynein motor region" evidence="22">
    <location>
        <begin position="3081"/>
        <end position="3304"/>
    </location>
</feature>
<dbReference type="SUPFAM" id="SSF52540">
    <property type="entry name" value="P-loop containing nucleoside triphosphate hydrolases"/>
    <property type="match status" value="4"/>
</dbReference>
<dbReference type="InterPro" id="IPR042222">
    <property type="entry name" value="Dynein_2_N"/>
</dbReference>
<dbReference type="Gene3D" id="1.10.8.720">
    <property type="entry name" value="Region D6 of dynein motor"/>
    <property type="match status" value="1"/>
</dbReference>
<dbReference type="InterPro" id="IPR043160">
    <property type="entry name" value="Dynein_C_barrel"/>
</dbReference>
<keyword evidence="7" id="KW-0067">ATP-binding</keyword>
<dbReference type="Gene3D" id="3.40.50.300">
    <property type="entry name" value="P-loop containing nucleotide triphosphate hydrolases"/>
    <property type="match status" value="5"/>
</dbReference>
<feature type="domain" description="Dynein heavy chain region D6 P-loop" evidence="17">
    <location>
        <begin position="3550"/>
        <end position="3663"/>
    </location>
</feature>
<dbReference type="Pfam" id="PF12781">
    <property type="entry name" value="AAA_9"/>
    <property type="match status" value="1"/>
</dbReference>
<dbReference type="InterPro" id="IPR042219">
    <property type="entry name" value="AAA_lid_11_sf"/>
</dbReference>
<dbReference type="InterPro" id="IPR041658">
    <property type="entry name" value="AAA_lid_11"/>
</dbReference>
<dbReference type="Pfam" id="PF08393">
    <property type="entry name" value="DHC_N2"/>
    <property type="match status" value="1"/>
</dbReference>
<keyword evidence="13" id="KW-0206">Cytoskeleton</keyword>
<dbReference type="FunFam" id="3.40.50.300:FF:000063">
    <property type="entry name" value="dynein heavy chain 6, axonemal"/>
    <property type="match status" value="1"/>
</dbReference>
<evidence type="ECO:0000259" key="25">
    <source>
        <dbReference type="Pfam" id="PF18198"/>
    </source>
</evidence>
<dbReference type="Pfam" id="PF12775">
    <property type="entry name" value="AAA_7"/>
    <property type="match status" value="1"/>
</dbReference>
<evidence type="ECO:0000313" key="27">
    <source>
        <dbReference type="EMBL" id="CAD9617516.1"/>
    </source>
</evidence>
<dbReference type="FunFam" id="1.10.8.1220:FF:000001">
    <property type="entry name" value="Dynein axonemal heavy chain 5"/>
    <property type="match status" value="1"/>
</dbReference>
<feature type="domain" description="Dynein heavy chain AAA module D4" evidence="21">
    <location>
        <begin position="2434"/>
        <end position="2691"/>
    </location>
</feature>
<feature type="domain" description="Dynein heavy chain linker" evidence="18">
    <location>
        <begin position="896"/>
        <end position="1303"/>
    </location>
</feature>
<evidence type="ECO:0000256" key="16">
    <source>
        <dbReference type="SAM" id="MobiDB-lite"/>
    </source>
</evidence>
<evidence type="ECO:0000259" key="26">
    <source>
        <dbReference type="Pfam" id="PF18199"/>
    </source>
</evidence>
<dbReference type="InterPro" id="IPR041466">
    <property type="entry name" value="Dynein_AAA5_ext"/>
</dbReference>
<dbReference type="EMBL" id="HBGW01068331">
    <property type="protein sequence ID" value="CAD9617516.1"/>
    <property type="molecule type" value="Transcribed_RNA"/>
</dbReference>
<dbReference type="Pfam" id="PF18198">
    <property type="entry name" value="AAA_lid_11"/>
    <property type="match status" value="1"/>
</dbReference>
<dbReference type="InterPro" id="IPR043157">
    <property type="entry name" value="Dynein_AAA1S"/>
</dbReference>
<feature type="region of interest" description="Disordered" evidence="16">
    <location>
        <begin position="515"/>
        <end position="545"/>
    </location>
</feature>
<feature type="domain" description="Dynein heavy chain coiled coil stalk" evidence="20">
    <location>
        <begin position="2706"/>
        <end position="3053"/>
    </location>
</feature>
<dbReference type="InterPro" id="IPR024743">
    <property type="entry name" value="Dynein_HC_stalk"/>
</dbReference>
<dbReference type="GO" id="GO:0045505">
    <property type="term" value="F:dynein intermediate chain binding"/>
    <property type="evidence" value="ECO:0007669"/>
    <property type="project" value="InterPro"/>
</dbReference>
<comment type="subcellular location">
    <subcellularLocation>
        <location evidence="1">Cell projection</location>
        <location evidence="1">Cilium</location>
        <location evidence="1">Flagellum</location>
    </subcellularLocation>
    <subcellularLocation>
        <location evidence="2">Cytoplasm</location>
        <location evidence="2">Cytoskeleton</location>
        <location evidence="2">Cilium axoneme</location>
    </subcellularLocation>
</comment>
<dbReference type="FunFam" id="1.20.140.100:FF:000004">
    <property type="entry name" value="Dynein axonemal heavy chain 6"/>
    <property type="match status" value="1"/>
</dbReference>
<dbReference type="Pfam" id="PF18199">
    <property type="entry name" value="Dynein_C"/>
    <property type="match status" value="1"/>
</dbReference>
<comment type="similarity">
    <text evidence="3">Belongs to the dynein heavy chain family.</text>
</comment>
<organism evidence="27">
    <name type="scientific">Zooxanthella nutricula</name>
    <dbReference type="NCBI Taxonomy" id="1333877"/>
    <lineage>
        <taxon>Eukaryota</taxon>
        <taxon>Sar</taxon>
        <taxon>Alveolata</taxon>
        <taxon>Dinophyceae</taxon>
        <taxon>Peridiniales</taxon>
        <taxon>Peridiniales incertae sedis</taxon>
        <taxon>Zooxanthella</taxon>
    </lineage>
</organism>
<keyword evidence="4" id="KW-0963">Cytoplasm</keyword>
<evidence type="ECO:0000256" key="14">
    <source>
        <dbReference type="ARBA" id="ARBA00023273"/>
    </source>
</evidence>
<feature type="coiled-coil region" evidence="15">
    <location>
        <begin position="820"/>
        <end position="880"/>
    </location>
</feature>
<dbReference type="FunFam" id="1.20.920.30:FF:000005">
    <property type="entry name" value="Dynein, axonemal, heavy chain 2"/>
    <property type="match status" value="1"/>
</dbReference>
<dbReference type="Pfam" id="PF12780">
    <property type="entry name" value="AAA_8"/>
    <property type="match status" value="1"/>
</dbReference>
<dbReference type="GO" id="GO:0051959">
    <property type="term" value="F:dynein light intermediate chain binding"/>
    <property type="evidence" value="ECO:0007669"/>
    <property type="project" value="InterPro"/>
</dbReference>
<evidence type="ECO:0000256" key="15">
    <source>
        <dbReference type="SAM" id="Coils"/>
    </source>
</evidence>
<dbReference type="Pfam" id="PF12777">
    <property type="entry name" value="MT"/>
    <property type="match status" value="1"/>
</dbReference>
<dbReference type="GO" id="GO:0008569">
    <property type="term" value="F:minus-end-directed microtubule motor activity"/>
    <property type="evidence" value="ECO:0007669"/>
    <property type="project" value="InterPro"/>
</dbReference>
<feature type="domain" description="Dynein heavy chain AAA lid" evidence="25">
    <location>
        <begin position="3696"/>
        <end position="3834"/>
    </location>
</feature>